<reference evidence="5" key="1">
    <citation type="journal article" date="2019" name="Int. J. Syst. Evol. Microbiol.">
        <title>The Global Catalogue of Microorganisms (GCM) 10K type strain sequencing project: providing services to taxonomists for standard genome sequencing and annotation.</title>
        <authorList>
            <consortium name="The Broad Institute Genomics Platform"/>
            <consortium name="The Broad Institute Genome Sequencing Center for Infectious Disease"/>
            <person name="Wu L."/>
            <person name="Ma J."/>
        </authorList>
    </citation>
    <scope>NUCLEOTIDE SEQUENCE [LARGE SCALE GENOMIC DNA]</scope>
    <source>
        <strain evidence="5">CCUG 63418</strain>
    </source>
</reference>
<sequence>MKRYLLLLLCTTMAINTWAQQPDPNFELYILAGQSNMAGRGPITDAYANAGSEKVLMLNKEGKWVQAKHPLHFDKPTAAVGPGLAFGLEMLKANPNVKIGLIPTAVGGSPIESWLPGALDAATGTHPYDDAVARIKLAMQSGVIKGIIWHQGESNSNRPEQVKAYLEQLKELIGRFRKLTGNDNIPFVAGELGRYATFGNINDEIDKLPSVVPFTAVATTENLVHRGDNLHFDSSSADELGKRYAAKMLMLQKKK</sequence>
<protein>
    <submittedName>
        <fullName evidence="4">Sialate O-acetylesterase</fullName>
    </submittedName>
</protein>
<keyword evidence="5" id="KW-1185">Reference proteome</keyword>
<keyword evidence="2" id="KW-0732">Signal</keyword>
<dbReference type="Proteomes" id="UP001596958">
    <property type="component" value="Unassembled WGS sequence"/>
</dbReference>
<comment type="caution">
    <text evidence="4">The sequence shown here is derived from an EMBL/GenBank/DDBJ whole genome shotgun (WGS) entry which is preliminary data.</text>
</comment>
<evidence type="ECO:0000313" key="5">
    <source>
        <dbReference type="Proteomes" id="UP001596958"/>
    </source>
</evidence>
<feature type="domain" description="Sialate O-acetylesterase" evidence="3">
    <location>
        <begin position="26"/>
        <end position="249"/>
    </location>
</feature>
<gene>
    <name evidence="4" type="ORF">ACFQZS_05400</name>
</gene>
<feature type="signal peptide" evidence="2">
    <location>
        <begin position="1"/>
        <end position="19"/>
    </location>
</feature>
<dbReference type="EMBL" id="JBHTHU010000002">
    <property type="protein sequence ID" value="MFD0749568.1"/>
    <property type="molecule type" value="Genomic_DNA"/>
</dbReference>
<organism evidence="4 5">
    <name type="scientific">Mucilaginibacter calamicampi</name>
    <dbReference type="NCBI Taxonomy" id="1302352"/>
    <lineage>
        <taxon>Bacteria</taxon>
        <taxon>Pseudomonadati</taxon>
        <taxon>Bacteroidota</taxon>
        <taxon>Sphingobacteriia</taxon>
        <taxon>Sphingobacteriales</taxon>
        <taxon>Sphingobacteriaceae</taxon>
        <taxon>Mucilaginibacter</taxon>
    </lineage>
</organism>
<dbReference type="PANTHER" id="PTHR31988">
    <property type="entry name" value="ESTERASE, PUTATIVE (DUF303)-RELATED"/>
    <property type="match status" value="1"/>
</dbReference>
<accession>A0ABW2YWH9</accession>
<evidence type="ECO:0000313" key="4">
    <source>
        <dbReference type="EMBL" id="MFD0749568.1"/>
    </source>
</evidence>
<dbReference type="PANTHER" id="PTHR31988:SF19">
    <property type="entry name" value="9-O-ACETYL-N-ACETYLNEURAMINIC ACID DEACETYLASE-RELATED"/>
    <property type="match status" value="1"/>
</dbReference>
<evidence type="ECO:0000256" key="1">
    <source>
        <dbReference type="ARBA" id="ARBA00022801"/>
    </source>
</evidence>
<evidence type="ECO:0000259" key="3">
    <source>
        <dbReference type="Pfam" id="PF03629"/>
    </source>
</evidence>
<dbReference type="InterPro" id="IPR036514">
    <property type="entry name" value="SGNH_hydro_sf"/>
</dbReference>
<dbReference type="Gene3D" id="3.40.50.1110">
    <property type="entry name" value="SGNH hydrolase"/>
    <property type="match status" value="1"/>
</dbReference>
<dbReference type="RefSeq" id="WP_377098046.1">
    <property type="nucleotide sequence ID" value="NZ_JBHTHU010000002.1"/>
</dbReference>
<dbReference type="SUPFAM" id="SSF52266">
    <property type="entry name" value="SGNH hydrolase"/>
    <property type="match status" value="1"/>
</dbReference>
<dbReference type="InterPro" id="IPR052940">
    <property type="entry name" value="Carb_Esterase_6"/>
</dbReference>
<name>A0ABW2YWH9_9SPHI</name>
<dbReference type="Pfam" id="PF03629">
    <property type="entry name" value="SASA"/>
    <property type="match status" value="1"/>
</dbReference>
<dbReference type="InterPro" id="IPR005181">
    <property type="entry name" value="SASA"/>
</dbReference>
<evidence type="ECO:0000256" key="2">
    <source>
        <dbReference type="SAM" id="SignalP"/>
    </source>
</evidence>
<proteinExistence type="predicted"/>
<feature type="chain" id="PRO_5045260877" evidence="2">
    <location>
        <begin position="20"/>
        <end position="255"/>
    </location>
</feature>
<keyword evidence="1" id="KW-0378">Hydrolase</keyword>